<keyword evidence="3 5" id="KW-1133">Transmembrane helix</keyword>
<name>A0A183AEY7_9TREM</name>
<dbReference type="Pfam" id="PF00001">
    <property type="entry name" value="7tm_1"/>
    <property type="match status" value="1"/>
</dbReference>
<evidence type="ECO:0000313" key="9">
    <source>
        <dbReference type="WBParaSite" id="ECPE_0000553501-mRNA-1"/>
    </source>
</evidence>
<feature type="transmembrane region" description="Helical" evidence="5">
    <location>
        <begin position="51"/>
        <end position="73"/>
    </location>
</feature>
<dbReference type="PROSITE" id="PS50262">
    <property type="entry name" value="G_PROTEIN_RECEP_F1_2"/>
    <property type="match status" value="1"/>
</dbReference>
<dbReference type="InterPro" id="IPR000276">
    <property type="entry name" value="GPCR_Rhodpsn"/>
</dbReference>
<keyword evidence="4 5" id="KW-0472">Membrane</keyword>
<dbReference type="Gene3D" id="1.20.1070.10">
    <property type="entry name" value="Rhodopsin 7-helix transmembrane proteins"/>
    <property type="match status" value="1"/>
</dbReference>
<evidence type="ECO:0000256" key="5">
    <source>
        <dbReference type="SAM" id="Phobius"/>
    </source>
</evidence>
<feature type="transmembrane region" description="Helical" evidence="5">
    <location>
        <begin position="93"/>
        <end position="112"/>
    </location>
</feature>
<evidence type="ECO:0000256" key="1">
    <source>
        <dbReference type="ARBA" id="ARBA00004370"/>
    </source>
</evidence>
<dbReference type="EMBL" id="UZAN01042389">
    <property type="protein sequence ID" value="VDP75763.1"/>
    <property type="molecule type" value="Genomic_DNA"/>
</dbReference>
<dbReference type="InterPro" id="IPR017452">
    <property type="entry name" value="GPCR_Rhodpsn_7TM"/>
</dbReference>
<evidence type="ECO:0000256" key="2">
    <source>
        <dbReference type="ARBA" id="ARBA00022692"/>
    </source>
</evidence>
<organism evidence="9">
    <name type="scientific">Echinostoma caproni</name>
    <dbReference type="NCBI Taxonomy" id="27848"/>
    <lineage>
        <taxon>Eukaryota</taxon>
        <taxon>Metazoa</taxon>
        <taxon>Spiralia</taxon>
        <taxon>Lophotrochozoa</taxon>
        <taxon>Platyhelminthes</taxon>
        <taxon>Trematoda</taxon>
        <taxon>Digenea</taxon>
        <taxon>Plagiorchiida</taxon>
        <taxon>Echinostomata</taxon>
        <taxon>Echinostomatoidea</taxon>
        <taxon>Echinostomatidae</taxon>
        <taxon>Echinostoma</taxon>
    </lineage>
</organism>
<keyword evidence="2 5" id="KW-0812">Transmembrane</keyword>
<protein>
    <submittedName>
        <fullName evidence="9">G_PROTEIN_RECEP_F1_2 domain-containing protein</fullName>
    </submittedName>
</protein>
<keyword evidence="8" id="KW-1185">Reference proteome</keyword>
<feature type="domain" description="G-protein coupled receptors family 1 profile" evidence="6">
    <location>
        <begin position="29"/>
        <end position="287"/>
    </location>
</feature>
<sequence>MSFFFKLQYDWQYKLNIFRLIVFYIGAASNLLLGFIVAWKPFNSKSFQALILGQFLFDFLVCLVAVFYCHFEYTLVATVNNRSFLSCVVWLDNLLFLIPLVISALNIIFLSLDRVIAVYLPSYYISHIPLRVTLSYIANVAICVSLCFPSCFLVQLDYPLCTVYYSKFSFDLYQFTIIYPYMWVIVTFVIPMLVFTGTYAAIYIRLHRHSHGPSMSLNPATSTKRIGLRLTVVTFAMTLVTVLCMAPDNLYYLLGNAFDFGYSQGTPVQMFTAFLMTLNSCVKPWIFIAFQPHIRRYLCQLTTILSNKKTELSTSSAS</sequence>
<gene>
    <name evidence="7" type="ORF">ECPE_LOCUS5522</name>
</gene>
<evidence type="ECO:0000256" key="3">
    <source>
        <dbReference type="ARBA" id="ARBA00022989"/>
    </source>
</evidence>
<feature type="transmembrane region" description="Helical" evidence="5">
    <location>
        <begin position="178"/>
        <end position="206"/>
    </location>
</feature>
<dbReference type="GO" id="GO:0004930">
    <property type="term" value="F:G protein-coupled receptor activity"/>
    <property type="evidence" value="ECO:0007669"/>
    <property type="project" value="InterPro"/>
</dbReference>
<dbReference type="AlphaFoldDB" id="A0A183AEY7"/>
<dbReference type="GO" id="GO:0016020">
    <property type="term" value="C:membrane"/>
    <property type="evidence" value="ECO:0007669"/>
    <property type="project" value="UniProtKB-SubCell"/>
</dbReference>
<evidence type="ECO:0000313" key="8">
    <source>
        <dbReference type="Proteomes" id="UP000272942"/>
    </source>
</evidence>
<comment type="subcellular location">
    <subcellularLocation>
        <location evidence="1">Membrane</location>
    </subcellularLocation>
</comment>
<reference evidence="9" key="1">
    <citation type="submission" date="2016-06" db="UniProtKB">
        <authorList>
            <consortium name="WormBaseParasite"/>
        </authorList>
    </citation>
    <scope>IDENTIFICATION</scope>
</reference>
<feature type="transmembrane region" description="Helical" evidence="5">
    <location>
        <begin position="268"/>
        <end position="290"/>
    </location>
</feature>
<evidence type="ECO:0000313" key="7">
    <source>
        <dbReference type="EMBL" id="VDP75763.1"/>
    </source>
</evidence>
<dbReference type="WBParaSite" id="ECPE_0000553501-mRNA-1">
    <property type="protein sequence ID" value="ECPE_0000553501-mRNA-1"/>
    <property type="gene ID" value="ECPE_0000553501"/>
</dbReference>
<accession>A0A183AEY7</accession>
<dbReference type="Proteomes" id="UP000272942">
    <property type="component" value="Unassembled WGS sequence"/>
</dbReference>
<evidence type="ECO:0000259" key="6">
    <source>
        <dbReference type="PROSITE" id="PS50262"/>
    </source>
</evidence>
<feature type="transmembrane region" description="Helical" evidence="5">
    <location>
        <begin position="226"/>
        <end position="248"/>
    </location>
</feature>
<reference evidence="7 8" key="2">
    <citation type="submission" date="2018-11" db="EMBL/GenBank/DDBJ databases">
        <authorList>
            <consortium name="Pathogen Informatics"/>
        </authorList>
    </citation>
    <scope>NUCLEOTIDE SEQUENCE [LARGE SCALE GENOMIC DNA]</scope>
    <source>
        <strain evidence="7 8">Egypt</strain>
    </source>
</reference>
<dbReference type="PANTHER" id="PTHR45698">
    <property type="entry name" value="TRACE AMINE-ASSOCIATED RECEPTOR 19N-RELATED"/>
    <property type="match status" value="1"/>
</dbReference>
<evidence type="ECO:0000256" key="4">
    <source>
        <dbReference type="ARBA" id="ARBA00023136"/>
    </source>
</evidence>
<dbReference type="CDD" id="cd00637">
    <property type="entry name" value="7tm_classA_rhodopsin-like"/>
    <property type="match status" value="1"/>
</dbReference>
<dbReference type="PANTHER" id="PTHR45698:SF1">
    <property type="entry name" value="TRACE AMINE-ASSOCIATED RECEPTOR 13C-LIKE"/>
    <property type="match status" value="1"/>
</dbReference>
<feature type="transmembrane region" description="Helical" evidence="5">
    <location>
        <begin position="20"/>
        <end position="39"/>
    </location>
</feature>
<dbReference type="PRINTS" id="PR00237">
    <property type="entry name" value="GPCRRHODOPSN"/>
</dbReference>
<feature type="transmembrane region" description="Helical" evidence="5">
    <location>
        <begin position="133"/>
        <end position="158"/>
    </location>
</feature>
<proteinExistence type="predicted"/>
<dbReference type="OrthoDB" id="6260269at2759"/>
<dbReference type="SUPFAM" id="SSF81321">
    <property type="entry name" value="Family A G protein-coupled receptor-like"/>
    <property type="match status" value="1"/>
</dbReference>